<evidence type="ECO:0000256" key="8">
    <source>
        <dbReference type="ARBA" id="ARBA00022741"/>
    </source>
</evidence>
<dbReference type="SUPFAM" id="SSF54919">
    <property type="entry name" value="Nucleoside diphosphate kinase, NDK"/>
    <property type="match status" value="1"/>
</dbReference>
<evidence type="ECO:0000256" key="15">
    <source>
        <dbReference type="RuleBase" id="RU004011"/>
    </source>
</evidence>
<dbReference type="InterPro" id="IPR034907">
    <property type="entry name" value="NDK-like_dom"/>
</dbReference>
<dbReference type="InterPro" id="IPR001564">
    <property type="entry name" value="Nucleoside_diP_kinase"/>
</dbReference>
<dbReference type="PROSITE" id="PS51374">
    <property type="entry name" value="NDPK_LIKE"/>
    <property type="match status" value="1"/>
</dbReference>
<evidence type="ECO:0000256" key="6">
    <source>
        <dbReference type="ARBA" id="ARBA00022679"/>
    </source>
</evidence>
<feature type="binding site" evidence="13 14">
    <location>
        <position position="9"/>
    </location>
    <ligand>
        <name>ATP</name>
        <dbReference type="ChEBI" id="CHEBI:30616"/>
    </ligand>
</feature>
<evidence type="ECO:0000256" key="14">
    <source>
        <dbReference type="PROSITE-ProRule" id="PRU00706"/>
    </source>
</evidence>
<evidence type="ECO:0000256" key="1">
    <source>
        <dbReference type="ARBA" id="ARBA00008142"/>
    </source>
</evidence>
<dbReference type="PANTHER" id="PTHR46161:SF3">
    <property type="entry name" value="NUCLEOSIDE DIPHOSPHATE KINASE DDB_G0292928-RELATED"/>
    <property type="match status" value="1"/>
</dbReference>
<keyword evidence="7 13" id="KW-0479">Metal-binding</keyword>
<dbReference type="SMART" id="SM00562">
    <property type="entry name" value="NDK"/>
    <property type="match status" value="1"/>
</dbReference>
<dbReference type="NCBIfam" id="NF001908">
    <property type="entry name" value="PRK00668.1"/>
    <property type="match status" value="1"/>
</dbReference>
<keyword evidence="12 13" id="KW-0546">Nucleotide metabolism</keyword>
<comment type="subunit">
    <text evidence="13">Homotetramer.</text>
</comment>
<comment type="catalytic activity">
    <reaction evidence="13">
        <text>a ribonucleoside 5'-diphosphate + ATP = a ribonucleoside 5'-triphosphate + ADP</text>
        <dbReference type="Rhea" id="RHEA:18113"/>
        <dbReference type="ChEBI" id="CHEBI:30616"/>
        <dbReference type="ChEBI" id="CHEBI:57930"/>
        <dbReference type="ChEBI" id="CHEBI:61557"/>
        <dbReference type="ChEBI" id="CHEBI:456216"/>
        <dbReference type="EC" id="2.7.4.6"/>
    </reaction>
</comment>
<name>A0A7V5PN65_CALAY</name>
<dbReference type="InterPro" id="IPR023005">
    <property type="entry name" value="Nucleoside_diP_kinase_AS"/>
</dbReference>
<reference evidence="18" key="1">
    <citation type="journal article" date="2020" name="mSystems">
        <title>Genome- and Community-Level Interaction Insights into Carbon Utilization and Element Cycling Functions of Hydrothermarchaeota in Hydrothermal Sediment.</title>
        <authorList>
            <person name="Zhou Z."/>
            <person name="Liu Y."/>
            <person name="Xu W."/>
            <person name="Pan J."/>
            <person name="Luo Z.H."/>
            <person name="Li M."/>
        </authorList>
    </citation>
    <scope>NUCLEOTIDE SEQUENCE [LARGE SCALE GENOMIC DNA]</scope>
    <source>
        <strain evidence="18">HyVt-527</strain>
    </source>
</reference>
<dbReference type="PROSITE" id="PS00469">
    <property type="entry name" value="NDPK"/>
    <property type="match status" value="1"/>
</dbReference>
<dbReference type="GO" id="GO:0004550">
    <property type="term" value="F:nucleoside diphosphate kinase activity"/>
    <property type="evidence" value="ECO:0007669"/>
    <property type="project" value="UniProtKB-UniRule"/>
</dbReference>
<feature type="binding site" evidence="13 14">
    <location>
        <position position="85"/>
    </location>
    <ligand>
        <name>ATP</name>
        <dbReference type="ChEBI" id="CHEBI:30616"/>
    </ligand>
</feature>
<dbReference type="GO" id="GO:0005524">
    <property type="term" value="F:ATP binding"/>
    <property type="evidence" value="ECO:0007669"/>
    <property type="project" value="UniProtKB-UniRule"/>
</dbReference>
<evidence type="ECO:0000313" key="18">
    <source>
        <dbReference type="EMBL" id="HHJ51981.1"/>
    </source>
</evidence>
<dbReference type="AlphaFoldDB" id="A0A7V5PN65"/>
<dbReference type="GO" id="GO:0046872">
    <property type="term" value="F:metal ion binding"/>
    <property type="evidence" value="ECO:0007669"/>
    <property type="project" value="UniProtKB-KW"/>
</dbReference>
<comment type="catalytic activity">
    <reaction evidence="13 16">
        <text>a 2'-deoxyribonucleoside 5'-diphosphate + ATP = a 2'-deoxyribonucleoside 5'-triphosphate + ADP</text>
        <dbReference type="Rhea" id="RHEA:44640"/>
        <dbReference type="ChEBI" id="CHEBI:30616"/>
        <dbReference type="ChEBI" id="CHEBI:61560"/>
        <dbReference type="ChEBI" id="CHEBI:73316"/>
        <dbReference type="ChEBI" id="CHEBI:456216"/>
        <dbReference type="EC" id="2.7.4.6"/>
    </reaction>
</comment>
<evidence type="ECO:0000259" key="17">
    <source>
        <dbReference type="SMART" id="SM00562"/>
    </source>
</evidence>
<keyword evidence="6 13" id="KW-0808">Transferase</keyword>
<comment type="subcellular location">
    <subcellularLocation>
        <location evidence="13">Cytoplasm</location>
    </subcellularLocation>
</comment>
<evidence type="ECO:0000256" key="2">
    <source>
        <dbReference type="ARBA" id="ARBA00012966"/>
    </source>
</evidence>
<comment type="cofactor">
    <cofactor evidence="13">
        <name>Mg(2+)</name>
        <dbReference type="ChEBI" id="CHEBI:18420"/>
    </cofactor>
</comment>
<feature type="active site" description="Pros-phosphohistidine intermediate" evidence="13 14">
    <location>
        <position position="115"/>
    </location>
</feature>
<keyword evidence="9 13" id="KW-0418">Kinase</keyword>
<sequence>MERTLAIIKPDGVGQGLIGAIISRIEQDGLKIVGMRMQHLTARETEGFYYVHRDKPFFNDLVAYMTSGPVVLMVLSGPEAIQRWRDLMGATDPQKAAPGTIRREMGTNIERNVVHGSDSKESAVFEINYFFKGTEIVA</sequence>
<keyword evidence="5 13" id="KW-0597">Phosphoprotein</keyword>
<keyword evidence="8 13" id="KW-0547">Nucleotide-binding</keyword>
<feature type="binding site" evidence="13 14">
    <location>
        <position position="57"/>
    </location>
    <ligand>
        <name>ATP</name>
        <dbReference type="ChEBI" id="CHEBI:30616"/>
    </ligand>
</feature>
<comment type="similarity">
    <text evidence="1 13 14 15">Belongs to the NDK family.</text>
</comment>
<dbReference type="HAMAP" id="MF_00451">
    <property type="entry name" value="NDP_kinase"/>
    <property type="match status" value="1"/>
</dbReference>
<keyword evidence="10 13" id="KW-0067">ATP-binding</keyword>
<evidence type="ECO:0000256" key="11">
    <source>
        <dbReference type="ARBA" id="ARBA00022842"/>
    </source>
</evidence>
<feature type="domain" description="Nucleoside diphosphate kinase-like" evidence="17">
    <location>
        <begin position="1"/>
        <end position="138"/>
    </location>
</feature>
<accession>A0A7V5PN65</accession>
<feature type="binding site" evidence="13 14">
    <location>
        <position position="112"/>
    </location>
    <ligand>
        <name>ATP</name>
        <dbReference type="ChEBI" id="CHEBI:30616"/>
    </ligand>
</feature>
<comment type="caution">
    <text evidence="18">The sequence shown here is derived from an EMBL/GenBank/DDBJ whole genome shotgun (WGS) entry which is preliminary data.</text>
</comment>
<dbReference type="EMBL" id="DROD01000160">
    <property type="protein sequence ID" value="HHJ51981.1"/>
    <property type="molecule type" value="Genomic_DNA"/>
</dbReference>
<dbReference type="CDD" id="cd04413">
    <property type="entry name" value="NDPk_I"/>
    <property type="match status" value="1"/>
</dbReference>
<feature type="binding site" evidence="13 14">
    <location>
        <position position="91"/>
    </location>
    <ligand>
        <name>ATP</name>
        <dbReference type="ChEBI" id="CHEBI:30616"/>
    </ligand>
</feature>
<evidence type="ECO:0000256" key="12">
    <source>
        <dbReference type="ARBA" id="ARBA00023080"/>
    </source>
</evidence>
<comment type="function">
    <text evidence="13">Major role in the synthesis of nucleoside triphosphates other than ATP. The ATP gamma phosphate is transferred to the NDP beta phosphate via a ping-pong mechanism, using a phosphorylated active-site intermediate.</text>
</comment>
<evidence type="ECO:0000256" key="3">
    <source>
        <dbReference type="ARBA" id="ARBA00017632"/>
    </source>
</evidence>
<proteinExistence type="inferred from homology"/>
<evidence type="ECO:0000256" key="9">
    <source>
        <dbReference type="ARBA" id="ARBA00022777"/>
    </source>
</evidence>
<dbReference type="Gene3D" id="3.30.70.141">
    <property type="entry name" value="Nucleoside diphosphate kinase-like domain"/>
    <property type="match status" value="1"/>
</dbReference>
<dbReference type="Pfam" id="PF00334">
    <property type="entry name" value="NDK"/>
    <property type="match status" value="1"/>
</dbReference>
<dbReference type="EC" id="2.7.4.6" evidence="2 13"/>
<evidence type="ECO:0000256" key="13">
    <source>
        <dbReference type="HAMAP-Rule" id="MF_00451"/>
    </source>
</evidence>
<evidence type="ECO:0000256" key="10">
    <source>
        <dbReference type="ARBA" id="ARBA00022840"/>
    </source>
</evidence>
<dbReference type="Proteomes" id="UP000886124">
    <property type="component" value="Unassembled WGS sequence"/>
</dbReference>
<evidence type="ECO:0000256" key="7">
    <source>
        <dbReference type="ARBA" id="ARBA00022723"/>
    </source>
</evidence>
<feature type="binding site" evidence="13 14">
    <location>
        <position position="102"/>
    </location>
    <ligand>
        <name>ATP</name>
        <dbReference type="ChEBI" id="CHEBI:30616"/>
    </ligand>
</feature>
<protein>
    <recommendedName>
        <fullName evidence="3 13">Nucleoside diphosphate kinase</fullName>
        <shortName evidence="13">NDK</shortName>
        <shortName evidence="13">NDP kinase</shortName>
        <ecNumber evidence="2 13">2.7.4.6</ecNumber>
    </recommendedName>
    <alternativeName>
        <fullName evidence="13">Nucleoside-2-P kinase</fullName>
    </alternativeName>
</protein>
<keyword evidence="4 13" id="KW-0963">Cytoplasm</keyword>
<dbReference type="GO" id="GO:0005737">
    <property type="term" value="C:cytoplasm"/>
    <property type="evidence" value="ECO:0007669"/>
    <property type="project" value="UniProtKB-SubCell"/>
</dbReference>
<dbReference type="GO" id="GO:0006183">
    <property type="term" value="P:GTP biosynthetic process"/>
    <property type="evidence" value="ECO:0007669"/>
    <property type="project" value="UniProtKB-UniRule"/>
</dbReference>
<organism evidence="18">
    <name type="scientific">Caldithrix abyssi</name>
    <dbReference type="NCBI Taxonomy" id="187145"/>
    <lineage>
        <taxon>Bacteria</taxon>
        <taxon>Pseudomonadati</taxon>
        <taxon>Calditrichota</taxon>
        <taxon>Calditrichia</taxon>
        <taxon>Calditrichales</taxon>
        <taxon>Calditrichaceae</taxon>
        <taxon>Caldithrix</taxon>
    </lineage>
</organism>
<evidence type="ECO:0000256" key="5">
    <source>
        <dbReference type="ARBA" id="ARBA00022553"/>
    </source>
</evidence>
<dbReference type="InterPro" id="IPR036850">
    <property type="entry name" value="NDK-like_dom_sf"/>
</dbReference>
<dbReference type="GO" id="GO:0006241">
    <property type="term" value="P:CTP biosynthetic process"/>
    <property type="evidence" value="ECO:0007669"/>
    <property type="project" value="UniProtKB-UniRule"/>
</dbReference>
<evidence type="ECO:0000256" key="4">
    <source>
        <dbReference type="ARBA" id="ARBA00022490"/>
    </source>
</evidence>
<dbReference type="FunFam" id="3.30.70.141:FF:000003">
    <property type="entry name" value="Nucleoside diphosphate kinase"/>
    <property type="match status" value="1"/>
</dbReference>
<dbReference type="PANTHER" id="PTHR46161">
    <property type="entry name" value="NUCLEOSIDE DIPHOSPHATE KINASE"/>
    <property type="match status" value="1"/>
</dbReference>
<keyword evidence="11 13" id="KW-0460">Magnesium</keyword>
<dbReference type="PRINTS" id="PR01243">
    <property type="entry name" value="NUCDPKINASE"/>
</dbReference>
<evidence type="ECO:0000256" key="16">
    <source>
        <dbReference type="RuleBase" id="RU004013"/>
    </source>
</evidence>
<gene>
    <name evidence="13" type="primary">ndk</name>
    <name evidence="18" type="ORF">ENJ89_02195</name>
</gene>
<dbReference type="GO" id="GO:0006228">
    <property type="term" value="P:UTP biosynthetic process"/>
    <property type="evidence" value="ECO:0007669"/>
    <property type="project" value="UniProtKB-UniRule"/>
</dbReference>